<dbReference type="GO" id="GO:0003677">
    <property type="term" value="F:DNA binding"/>
    <property type="evidence" value="ECO:0007669"/>
    <property type="project" value="InterPro"/>
</dbReference>
<comment type="caution">
    <text evidence="2">The sequence shown here is derived from an EMBL/GenBank/DDBJ whole genome shotgun (WGS) entry which is preliminary data.</text>
</comment>
<dbReference type="SUPFAM" id="SSF52980">
    <property type="entry name" value="Restriction endonuclease-like"/>
    <property type="match status" value="1"/>
</dbReference>
<dbReference type="InterPro" id="IPR007560">
    <property type="entry name" value="Restrct_endonuc_IV_Mrr"/>
</dbReference>
<dbReference type="InterPro" id="IPR052906">
    <property type="entry name" value="Type_IV_Methyl-Rstrct_Enzyme"/>
</dbReference>
<dbReference type="GO" id="GO:0015666">
    <property type="term" value="F:restriction endodeoxyribonuclease activity"/>
    <property type="evidence" value="ECO:0007669"/>
    <property type="project" value="TreeGrafter"/>
</dbReference>
<dbReference type="Pfam" id="PF04471">
    <property type="entry name" value="Mrr_cat"/>
    <property type="match status" value="1"/>
</dbReference>
<dbReference type="Gene3D" id="3.40.1350.10">
    <property type="match status" value="1"/>
</dbReference>
<protein>
    <recommendedName>
        <fullName evidence="1">Restriction endonuclease type IV Mrr domain-containing protein</fullName>
    </recommendedName>
</protein>
<dbReference type="RefSeq" id="WP_058938884.1">
    <property type="nucleotide sequence ID" value="NZ_LLYW01000023.1"/>
</dbReference>
<dbReference type="GO" id="GO:0009307">
    <property type="term" value="P:DNA restriction-modification system"/>
    <property type="evidence" value="ECO:0007669"/>
    <property type="project" value="InterPro"/>
</dbReference>
<gene>
    <name evidence="2" type="ORF">APY94_06630</name>
</gene>
<feature type="domain" description="Restriction endonuclease type IV Mrr" evidence="1">
    <location>
        <begin position="7"/>
        <end position="109"/>
    </location>
</feature>
<name>A0A117ITR8_9EURY</name>
<evidence type="ECO:0000313" key="2">
    <source>
        <dbReference type="EMBL" id="KUH33189.1"/>
    </source>
</evidence>
<dbReference type="Proteomes" id="UP000053462">
    <property type="component" value="Unassembled WGS sequence"/>
</dbReference>
<accession>A0A117ITR8</accession>
<dbReference type="AlphaFoldDB" id="A0A117ITR8"/>
<dbReference type="OrthoDB" id="141004at2157"/>
<dbReference type="InterPro" id="IPR011856">
    <property type="entry name" value="tRNA_endonuc-like_dom_sf"/>
</dbReference>
<organism evidence="2 3">
    <name type="scientific">Thermococcus celericrescens</name>
    <dbReference type="NCBI Taxonomy" id="227598"/>
    <lineage>
        <taxon>Archaea</taxon>
        <taxon>Methanobacteriati</taxon>
        <taxon>Methanobacteriota</taxon>
        <taxon>Thermococci</taxon>
        <taxon>Thermococcales</taxon>
        <taxon>Thermococcaceae</taxon>
        <taxon>Thermococcus</taxon>
    </lineage>
</organism>
<dbReference type="PANTHER" id="PTHR30015">
    <property type="entry name" value="MRR RESTRICTION SYSTEM PROTEIN"/>
    <property type="match status" value="1"/>
</dbReference>
<evidence type="ECO:0000313" key="3">
    <source>
        <dbReference type="Proteomes" id="UP000053462"/>
    </source>
</evidence>
<reference evidence="2 3" key="1">
    <citation type="submission" date="2015-10" db="EMBL/GenBank/DDBJ databases">
        <title>Draft genome sequence of Thermococcus celericrescens strain DSM 17994.</title>
        <authorList>
            <person name="Hong S.-J."/>
            <person name="Park C.-E."/>
            <person name="Shin J.-H."/>
        </authorList>
    </citation>
    <scope>NUCLEOTIDE SEQUENCE [LARGE SCALE GENOMIC DNA]</scope>
    <source>
        <strain evidence="2 3">DSM 17994</strain>
    </source>
</reference>
<dbReference type="PANTHER" id="PTHR30015:SF6">
    <property type="entry name" value="SLL1429 PROTEIN"/>
    <property type="match status" value="1"/>
</dbReference>
<sequence length="333" mass="37638">MNPQKKGYSLERAVAEALQNKGFKVILTPASGDFGADIIAEKDGRKIAIQVKNTKDKVGVKAIQEVLGGKEYYKCHEAWVVSKSGFTRNAWELADRANVKLIHADELVASGDKKREAEEVVIEEYLPHNDYGSYVSPYLELAKISVILFLVLVLYFSMPKVPDNLITSTNTTQVPEQEQLKLLLPTYEILEIPNRTVLFFDNFEKYETDYTMGQQNGWFPIWGWSGKSFEQKVVADVSVSGNKSFQLWGDSCRSAGYHRYLYFDGKYLQLRKMNSSIGFETYIGIEGYGNPKCGDKFEDNATTGLLDSGIRMTKNTTYLSCLNETVGFMQMEC</sequence>
<evidence type="ECO:0000259" key="1">
    <source>
        <dbReference type="Pfam" id="PF04471"/>
    </source>
</evidence>
<dbReference type="InterPro" id="IPR011335">
    <property type="entry name" value="Restrct_endonuc-II-like"/>
</dbReference>
<keyword evidence="3" id="KW-1185">Reference proteome</keyword>
<dbReference type="EMBL" id="LLYW01000023">
    <property type="protein sequence ID" value="KUH33189.1"/>
    <property type="molecule type" value="Genomic_DNA"/>
</dbReference>
<proteinExistence type="predicted"/>